<name>A0A839CEQ2_9ENTR</name>
<feature type="chain" id="PRO_5032339445" description="Lipoprotein" evidence="1">
    <location>
        <begin position="25"/>
        <end position="160"/>
    </location>
</feature>
<keyword evidence="1" id="KW-0732">Signal</keyword>
<feature type="signal peptide" evidence="1">
    <location>
        <begin position="1"/>
        <end position="24"/>
    </location>
</feature>
<evidence type="ECO:0008006" key="4">
    <source>
        <dbReference type="Google" id="ProtNLM"/>
    </source>
</evidence>
<organism evidence="2 3">
    <name type="scientific">Klebsiella grimontii</name>
    <dbReference type="NCBI Taxonomy" id="2058152"/>
    <lineage>
        <taxon>Bacteria</taxon>
        <taxon>Pseudomonadati</taxon>
        <taxon>Pseudomonadota</taxon>
        <taxon>Gammaproteobacteria</taxon>
        <taxon>Enterobacterales</taxon>
        <taxon>Enterobacteriaceae</taxon>
        <taxon>Klebsiella/Raoultella group</taxon>
        <taxon>Klebsiella</taxon>
    </lineage>
</organism>
<proteinExistence type="predicted"/>
<accession>A0A839CEQ2</accession>
<comment type="caution">
    <text evidence="2">The sequence shown here is derived from an EMBL/GenBank/DDBJ whole genome shotgun (WGS) entry which is preliminary data.</text>
</comment>
<evidence type="ECO:0000313" key="2">
    <source>
        <dbReference type="EMBL" id="MBA8123520.1"/>
    </source>
</evidence>
<evidence type="ECO:0000313" key="3">
    <source>
        <dbReference type="Proteomes" id="UP000557483"/>
    </source>
</evidence>
<protein>
    <recommendedName>
        <fullName evidence="4">Lipoprotein</fullName>
    </recommendedName>
</protein>
<gene>
    <name evidence="2" type="ORF">HV064_06265</name>
</gene>
<dbReference type="AlphaFoldDB" id="A0A839CEQ2"/>
<dbReference type="Proteomes" id="UP000557483">
    <property type="component" value="Unassembled WGS sequence"/>
</dbReference>
<sequence length="160" mass="17500">MIFLNGIKYVTALGVITISCSVMASPYGDSDILFGCVIKGKTTKEVAVLRNNNEVTYLFGKSDINGSGGVIPEITLVKNVSQLSQAWNYSRAEGVSIHTLNIPENEYTYSVSYIDDGKNNDGEITVLKQGKEISTIKCDDVWEQHLGDSNMMHGIPDESD</sequence>
<dbReference type="RefSeq" id="WP_042944168.1">
    <property type="nucleotide sequence ID" value="NZ_CABGLA010000011.1"/>
</dbReference>
<evidence type="ECO:0000256" key="1">
    <source>
        <dbReference type="SAM" id="SignalP"/>
    </source>
</evidence>
<dbReference type="EMBL" id="JABXRN010000001">
    <property type="protein sequence ID" value="MBA8123520.1"/>
    <property type="molecule type" value="Genomic_DNA"/>
</dbReference>
<reference evidence="2 3" key="1">
    <citation type="submission" date="2020-06" db="EMBL/GenBank/DDBJ databases">
        <title>REHAB project genomes.</title>
        <authorList>
            <person name="Shaw L.P."/>
        </authorList>
    </citation>
    <scope>NUCLEOTIDE SEQUENCE [LARGE SCALE GENOMIC DNA]</scope>
    <source>
        <strain evidence="2 3">RHBSTW-00092</strain>
    </source>
</reference>